<dbReference type="InParanoid" id="A0A2J7PY46"/>
<keyword evidence="2" id="KW-1185">Reference proteome</keyword>
<sequence length="56" mass="6276">MLNRALRSRVVELEGDADMSGVCEEDLASVQKERVQEKYVVILGQNEVQIGQSQKV</sequence>
<dbReference type="STRING" id="105785.A0A2J7PY46"/>
<dbReference type="Proteomes" id="UP000235965">
    <property type="component" value="Unassembled WGS sequence"/>
</dbReference>
<proteinExistence type="predicted"/>
<comment type="caution">
    <text evidence="1">The sequence shown here is derived from an EMBL/GenBank/DDBJ whole genome shotgun (WGS) entry which is preliminary data.</text>
</comment>
<evidence type="ECO:0000313" key="2">
    <source>
        <dbReference type="Proteomes" id="UP000235965"/>
    </source>
</evidence>
<evidence type="ECO:0000313" key="1">
    <source>
        <dbReference type="EMBL" id="PNF21257.1"/>
    </source>
</evidence>
<organism evidence="1 2">
    <name type="scientific">Cryptotermes secundus</name>
    <dbReference type="NCBI Taxonomy" id="105785"/>
    <lineage>
        <taxon>Eukaryota</taxon>
        <taxon>Metazoa</taxon>
        <taxon>Ecdysozoa</taxon>
        <taxon>Arthropoda</taxon>
        <taxon>Hexapoda</taxon>
        <taxon>Insecta</taxon>
        <taxon>Pterygota</taxon>
        <taxon>Neoptera</taxon>
        <taxon>Polyneoptera</taxon>
        <taxon>Dictyoptera</taxon>
        <taxon>Blattodea</taxon>
        <taxon>Blattoidea</taxon>
        <taxon>Termitoidae</taxon>
        <taxon>Kalotermitidae</taxon>
        <taxon>Cryptotermitinae</taxon>
        <taxon>Cryptotermes</taxon>
    </lineage>
</organism>
<protein>
    <submittedName>
        <fullName evidence="1">Uncharacterized protein</fullName>
    </submittedName>
</protein>
<dbReference type="EMBL" id="NEVH01020850">
    <property type="protein sequence ID" value="PNF21257.1"/>
    <property type="molecule type" value="Genomic_DNA"/>
</dbReference>
<accession>A0A2J7PY46</accession>
<dbReference type="AlphaFoldDB" id="A0A2J7PY46"/>
<reference evidence="1 2" key="1">
    <citation type="submission" date="2017-12" db="EMBL/GenBank/DDBJ databases">
        <title>Hemimetabolous genomes reveal molecular basis of termite eusociality.</title>
        <authorList>
            <person name="Harrison M.C."/>
            <person name="Jongepier E."/>
            <person name="Robertson H.M."/>
            <person name="Arning N."/>
            <person name="Bitard-Feildel T."/>
            <person name="Chao H."/>
            <person name="Childers C.P."/>
            <person name="Dinh H."/>
            <person name="Doddapaneni H."/>
            <person name="Dugan S."/>
            <person name="Gowin J."/>
            <person name="Greiner C."/>
            <person name="Han Y."/>
            <person name="Hu H."/>
            <person name="Hughes D.S.T."/>
            <person name="Huylmans A.-K."/>
            <person name="Kemena C."/>
            <person name="Kremer L.P.M."/>
            <person name="Lee S.L."/>
            <person name="Lopez-Ezquerra A."/>
            <person name="Mallet L."/>
            <person name="Monroy-Kuhn J.M."/>
            <person name="Moser A."/>
            <person name="Murali S.C."/>
            <person name="Muzny D.M."/>
            <person name="Otani S."/>
            <person name="Piulachs M.-D."/>
            <person name="Poelchau M."/>
            <person name="Qu J."/>
            <person name="Schaub F."/>
            <person name="Wada-Katsumata A."/>
            <person name="Worley K.C."/>
            <person name="Xie Q."/>
            <person name="Ylla G."/>
            <person name="Poulsen M."/>
            <person name="Gibbs R.A."/>
            <person name="Schal C."/>
            <person name="Richards S."/>
            <person name="Belles X."/>
            <person name="Korb J."/>
            <person name="Bornberg-Bauer E."/>
        </authorList>
    </citation>
    <scope>NUCLEOTIDE SEQUENCE [LARGE SCALE GENOMIC DNA]</scope>
    <source>
        <tissue evidence="1">Whole body</tissue>
    </source>
</reference>
<gene>
    <name evidence="1" type="ORF">B7P43_G02131</name>
</gene>
<name>A0A2J7PY46_9NEOP</name>